<dbReference type="Proteomes" id="UP000298050">
    <property type="component" value="Unassembled WGS sequence"/>
</dbReference>
<reference evidence="2 3" key="1">
    <citation type="submission" date="2019-04" db="EMBL/GenBank/DDBJ databases">
        <title>Taxonomy of novel Haliea sp. from mangrove soil of West Coast of India.</title>
        <authorList>
            <person name="Verma A."/>
            <person name="Kumar P."/>
            <person name="Krishnamurthi S."/>
        </authorList>
    </citation>
    <scope>NUCLEOTIDE SEQUENCE [LARGE SCALE GENOMIC DNA]</scope>
    <source>
        <strain evidence="2 3">SAOS-164</strain>
    </source>
</reference>
<accession>A0A4Z0LUW0</accession>
<dbReference type="EMBL" id="SRLE01000017">
    <property type="protein sequence ID" value="TGD70918.1"/>
    <property type="molecule type" value="Genomic_DNA"/>
</dbReference>
<name>A0A4Z0LUW0_9GAMM</name>
<evidence type="ECO:0000313" key="3">
    <source>
        <dbReference type="Proteomes" id="UP000298050"/>
    </source>
</evidence>
<dbReference type="RefSeq" id="WP_135446483.1">
    <property type="nucleotide sequence ID" value="NZ_SRLE01000017.1"/>
</dbReference>
<dbReference type="AlphaFoldDB" id="A0A4Z0LUW0"/>
<sequence>MEESKERTGHGKGGALTYRDLDKAPLEPVPPKSPYRKYLVLVALHMANSDDPDILCEAADCSERTLHYVKNRLRDHDGVVFNHDRGAKRYFVMETGVLDLPKVVEWVRKLYPNRFAYIKQLGEQGIPGEEELRALEEASDTVPPIALG</sequence>
<proteinExistence type="predicted"/>
<gene>
    <name evidence="2" type="ORF">E4634_20145</name>
</gene>
<feature type="region of interest" description="Disordered" evidence="1">
    <location>
        <begin position="1"/>
        <end position="29"/>
    </location>
</feature>
<evidence type="ECO:0000256" key="1">
    <source>
        <dbReference type="SAM" id="MobiDB-lite"/>
    </source>
</evidence>
<comment type="caution">
    <text evidence="2">The sequence shown here is derived from an EMBL/GenBank/DDBJ whole genome shotgun (WGS) entry which is preliminary data.</text>
</comment>
<dbReference type="OrthoDB" id="5738115at2"/>
<organism evidence="2 3">
    <name type="scientific">Mangrovimicrobium sediminis</name>
    <dbReference type="NCBI Taxonomy" id="2562682"/>
    <lineage>
        <taxon>Bacteria</taxon>
        <taxon>Pseudomonadati</taxon>
        <taxon>Pseudomonadota</taxon>
        <taxon>Gammaproteobacteria</taxon>
        <taxon>Cellvibrionales</taxon>
        <taxon>Halieaceae</taxon>
        <taxon>Mangrovimicrobium</taxon>
    </lineage>
</organism>
<evidence type="ECO:0000313" key="2">
    <source>
        <dbReference type="EMBL" id="TGD70918.1"/>
    </source>
</evidence>
<protein>
    <submittedName>
        <fullName evidence="2">Uncharacterized protein</fullName>
    </submittedName>
</protein>
<keyword evidence="3" id="KW-1185">Reference proteome</keyword>